<keyword evidence="3 4" id="KW-0175">Coiled coil</keyword>
<dbReference type="PANTHER" id="PTHR46079">
    <property type="entry name" value="FERM DOMAIN-CONTAINING PROTEIN 4"/>
    <property type="match status" value="1"/>
</dbReference>
<dbReference type="EMBL" id="HACG01004620">
    <property type="protein sequence ID" value="CEK51485.1"/>
    <property type="molecule type" value="Transcribed_RNA"/>
</dbReference>
<evidence type="ECO:0000256" key="2">
    <source>
        <dbReference type="ARBA" id="ARBA00022490"/>
    </source>
</evidence>
<proteinExistence type="predicted"/>
<evidence type="ECO:0000259" key="5">
    <source>
        <dbReference type="Pfam" id="PF11819"/>
    </source>
</evidence>
<dbReference type="PANTHER" id="PTHR46079:SF2">
    <property type="entry name" value="FERM DOMAIN-CONTAINING PROTEIN"/>
    <property type="match status" value="1"/>
</dbReference>
<protein>
    <recommendedName>
        <fullName evidence="5">Cytohesin Ubiquitin Protein Inducing domain-containing protein</fullName>
    </recommendedName>
</protein>
<evidence type="ECO:0000256" key="3">
    <source>
        <dbReference type="ARBA" id="ARBA00023054"/>
    </source>
</evidence>
<evidence type="ECO:0000256" key="1">
    <source>
        <dbReference type="ARBA" id="ARBA00004496"/>
    </source>
</evidence>
<evidence type="ECO:0000256" key="4">
    <source>
        <dbReference type="SAM" id="Coils"/>
    </source>
</evidence>
<reference evidence="6" key="1">
    <citation type="submission" date="2014-12" db="EMBL/GenBank/DDBJ databases">
        <title>Insight into the proteome of Arion vulgaris.</title>
        <authorList>
            <person name="Aradska J."/>
            <person name="Bulat T."/>
            <person name="Smidak R."/>
            <person name="Sarate P."/>
            <person name="Gangsoo J."/>
            <person name="Sialana F."/>
            <person name="Bilban M."/>
            <person name="Lubec G."/>
        </authorList>
    </citation>
    <scope>NUCLEOTIDE SEQUENCE</scope>
    <source>
        <tissue evidence="6">Skin</tissue>
    </source>
</reference>
<name>A0A0B6Y7S1_9EUPU</name>
<organism evidence="6">
    <name type="scientific">Arion vulgaris</name>
    <dbReference type="NCBI Taxonomy" id="1028688"/>
    <lineage>
        <taxon>Eukaryota</taxon>
        <taxon>Metazoa</taxon>
        <taxon>Spiralia</taxon>
        <taxon>Lophotrochozoa</taxon>
        <taxon>Mollusca</taxon>
        <taxon>Gastropoda</taxon>
        <taxon>Heterobranchia</taxon>
        <taxon>Euthyneura</taxon>
        <taxon>Panpulmonata</taxon>
        <taxon>Eupulmonata</taxon>
        <taxon>Stylommatophora</taxon>
        <taxon>Helicina</taxon>
        <taxon>Arionoidea</taxon>
        <taxon>Arionidae</taxon>
        <taxon>Arion</taxon>
    </lineage>
</organism>
<feature type="non-terminal residue" evidence="6">
    <location>
        <position position="1"/>
    </location>
</feature>
<feature type="non-terminal residue" evidence="6">
    <location>
        <position position="66"/>
    </location>
</feature>
<dbReference type="InterPro" id="IPR047176">
    <property type="entry name" value="FRMD4A/B"/>
</dbReference>
<gene>
    <name evidence="6" type="primary">ORF13545</name>
</gene>
<dbReference type="GO" id="GO:0090162">
    <property type="term" value="P:establishment of epithelial cell polarity"/>
    <property type="evidence" value="ECO:0007669"/>
    <property type="project" value="InterPro"/>
</dbReference>
<feature type="coiled-coil region" evidence="4">
    <location>
        <begin position="16"/>
        <end position="43"/>
    </location>
</feature>
<dbReference type="Pfam" id="PF11819">
    <property type="entry name" value="CUPID"/>
    <property type="match status" value="1"/>
</dbReference>
<dbReference type="GO" id="GO:0005737">
    <property type="term" value="C:cytoplasm"/>
    <property type="evidence" value="ECO:0007669"/>
    <property type="project" value="UniProtKB-SubCell"/>
</dbReference>
<sequence>LSNSRYDLTVEQSDSLKAQRDMLQALKAKRDSLRESLRKKTDELKVLCIQEGELTGQLPRDIPLSP</sequence>
<accession>A0A0B6Y7S1</accession>
<dbReference type="InterPro" id="IPR021774">
    <property type="entry name" value="CUPID"/>
</dbReference>
<dbReference type="AlphaFoldDB" id="A0A0B6Y7S1"/>
<comment type="subcellular location">
    <subcellularLocation>
        <location evidence="1">Cytoplasm</location>
    </subcellularLocation>
</comment>
<evidence type="ECO:0000313" key="6">
    <source>
        <dbReference type="EMBL" id="CEK51485.1"/>
    </source>
</evidence>
<keyword evidence="2" id="KW-0963">Cytoplasm</keyword>
<feature type="domain" description="Cytohesin Ubiquitin Protein Inducing" evidence="5">
    <location>
        <begin position="11"/>
        <end position="66"/>
    </location>
</feature>